<dbReference type="EMBL" id="CAJVPV010006003">
    <property type="protein sequence ID" value="CAG8598961.1"/>
    <property type="molecule type" value="Genomic_DNA"/>
</dbReference>
<accession>A0A9N9GFT7</accession>
<keyword evidence="3" id="KW-1185">Reference proteome</keyword>
<dbReference type="CDD" id="cd09917">
    <property type="entry name" value="F-box_SF"/>
    <property type="match status" value="1"/>
</dbReference>
<dbReference type="AlphaFoldDB" id="A0A9N9GFT7"/>
<organism evidence="2 3">
    <name type="scientific">Acaulospora morrowiae</name>
    <dbReference type="NCBI Taxonomy" id="94023"/>
    <lineage>
        <taxon>Eukaryota</taxon>
        <taxon>Fungi</taxon>
        <taxon>Fungi incertae sedis</taxon>
        <taxon>Mucoromycota</taxon>
        <taxon>Glomeromycotina</taxon>
        <taxon>Glomeromycetes</taxon>
        <taxon>Diversisporales</taxon>
        <taxon>Acaulosporaceae</taxon>
        <taxon>Acaulospora</taxon>
    </lineage>
</organism>
<dbReference type="SUPFAM" id="SSF81383">
    <property type="entry name" value="F-box domain"/>
    <property type="match status" value="1"/>
</dbReference>
<dbReference type="Gene3D" id="1.20.1280.50">
    <property type="match status" value="1"/>
</dbReference>
<proteinExistence type="predicted"/>
<dbReference type="PROSITE" id="PS50181">
    <property type="entry name" value="FBOX"/>
    <property type="match status" value="1"/>
</dbReference>
<dbReference type="OrthoDB" id="2322499at2759"/>
<evidence type="ECO:0000313" key="3">
    <source>
        <dbReference type="Proteomes" id="UP000789342"/>
    </source>
</evidence>
<protein>
    <submittedName>
        <fullName evidence="2">523_t:CDS:1</fullName>
    </submittedName>
</protein>
<dbReference type="Pfam" id="PF12937">
    <property type="entry name" value="F-box-like"/>
    <property type="match status" value="1"/>
</dbReference>
<reference evidence="2" key="1">
    <citation type="submission" date="2021-06" db="EMBL/GenBank/DDBJ databases">
        <authorList>
            <person name="Kallberg Y."/>
            <person name="Tangrot J."/>
            <person name="Rosling A."/>
        </authorList>
    </citation>
    <scope>NUCLEOTIDE SEQUENCE</scope>
    <source>
        <strain evidence="2">CL551</strain>
    </source>
</reference>
<feature type="domain" description="F-box" evidence="1">
    <location>
        <begin position="1"/>
        <end position="50"/>
    </location>
</feature>
<evidence type="ECO:0000259" key="1">
    <source>
        <dbReference type="PROSITE" id="PS50181"/>
    </source>
</evidence>
<gene>
    <name evidence="2" type="ORF">AMORRO_LOCUS7696</name>
</gene>
<dbReference type="InterPro" id="IPR001810">
    <property type="entry name" value="F-box_dom"/>
</dbReference>
<dbReference type="InterPro" id="IPR036047">
    <property type="entry name" value="F-box-like_dom_sf"/>
</dbReference>
<name>A0A9N9GFT7_9GLOM</name>
<sequence length="213" mass="25384">MAVKLPSEIIIDICSYLHPVDLYSLTSTCKRYRSLLWSKSTTTQEIWKTSRIRYIPHQTFPPPEEMCEQQYIWLMVIAQRCRYCGEKDRFRLSAHWELGAYCCDECLELRSISHDVLVEEWKVPDQILSCLLPLQSPPVPRKKYYLIDDVIQTIKEFHELPDTVSGDEWLEERQIEVLQKSRMNKRYKVQNDLLLYEHRLREKDPCDLLKSGT</sequence>
<comment type="caution">
    <text evidence="2">The sequence shown here is derived from an EMBL/GenBank/DDBJ whole genome shotgun (WGS) entry which is preliminary data.</text>
</comment>
<dbReference type="Proteomes" id="UP000789342">
    <property type="component" value="Unassembled WGS sequence"/>
</dbReference>
<evidence type="ECO:0000313" key="2">
    <source>
        <dbReference type="EMBL" id="CAG8598961.1"/>
    </source>
</evidence>